<comment type="caution">
    <text evidence="1">The sequence shown here is derived from an EMBL/GenBank/DDBJ whole genome shotgun (WGS) entry which is preliminary data.</text>
</comment>
<gene>
    <name evidence="1" type="ORF">V1525DRAFT_412067</name>
</gene>
<accession>A0ACC3SSZ9</accession>
<dbReference type="EMBL" id="MU971450">
    <property type="protein sequence ID" value="KAK9234769.1"/>
    <property type="molecule type" value="Genomic_DNA"/>
</dbReference>
<keyword evidence="2" id="KW-1185">Reference proteome</keyword>
<protein>
    <submittedName>
        <fullName evidence="1">Uncharacterized protein</fullName>
    </submittedName>
</protein>
<reference evidence="2" key="1">
    <citation type="journal article" date="2024" name="Front. Bioeng. Biotechnol.">
        <title>Genome-scale model development and genomic sequencing of the oleaginous clade Lipomyces.</title>
        <authorList>
            <person name="Czajka J.J."/>
            <person name="Han Y."/>
            <person name="Kim J."/>
            <person name="Mondo S.J."/>
            <person name="Hofstad B.A."/>
            <person name="Robles A."/>
            <person name="Haridas S."/>
            <person name="Riley R."/>
            <person name="LaButti K."/>
            <person name="Pangilinan J."/>
            <person name="Andreopoulos W."/>
            <person name="Lipzen A."/>
            <person name="Yan J."/>
            <person name="Wang M."/>
            <person name="Ng V."/>
            <person name="Grigoriev I.V."/>
            <person name="Spatafora J.W."/>
            <person name="Magnuson J.K."/>
            <person name="Baker S.E."/>
            <person name="Pomraning K.R."/>
        </authorList>
    </citation>
    <scope>NUCLEOTIDE SEQUENCE [LARGE SCALE GENOMIC DNA]</scope>
    <source>
        <strain evidence="2">CBS 7786</strain>
    </source>
</reference>
<evidence type="ECO:0000313" key="1">
    <source>
        <dbReference type="EMBL" id="KAK9234769.1"/>
    </source>
</evidence>
<proteinExistence type="predicted"/>
<evidence type="ECO:0000313" key="2">
    <source>
        <dbReference type="Proteomes" id="UP001433508"/>
    </source>
</evidence>
<sequence>MAKEWDLSTGMRNLCGKVIVVTGGSSGIGFAIVTLLARRGAKVYFTTRSESKARKTQEALAGDPEIDPKNVNWLVMDLFDLKSISVATDELKSRESKVDILINNAAASTSSIELVAGRFEQHMAANHIGPFLFVNRVLPLLKNALKAKDADVRIINLGSIAHLSMLPRNFEFQFTSPTCLSNPVPSYPWQWRFFGRFMFGFDMIRYAVSKAAVVLFTKELQRRLENQGLPILCIVVHPGAVLTEGVLAINNAFIRALARRTFLTAEQGAATPLFAATASEVRRNAELYQGKFLVPVGKVKTANAVAEDDRQVKGLWQNTTVEVNKQLAAQKLPALEAW</sequence>
<name>A0ACC3SSZ9_LIPKO</name>
<dbReference type="Proteomes" id="UP001433508">
    <property type="component" value="Unassembled WGS sequence"/>
</dbReference>
<organism evidence="1 2">
    <name type="scientific">Lipomyces kononenkoae</name>
    <name type="common">Yeast</name>
    <dbReference type="NCBI Taxonomy" id="34357"/>
    <lineage>
        <taxon>Eukaryota</taxon>
        <taxon>Fungi</taxon>
        <taxon>Dikarya</taxon>
        <taxon>Ascomycota</taxon>
        <taxon>Saccharomycotina</taxon>
        <taxon>Lipomycetes</taxon>
        <taxon>Lipomycetales</taxon>
        <taxon>Lipomycetaceae</taxon>
        <taxon>Lipomyces</taxon>
    </lineage>
</organism>